<protein>
    <submittedName>
        <fullName evidence="2">Uncharacterized protein</fullName>
    </submittedName>
</protein>
<accession>A0A845F1A7</accession>
<sequence length="85" mass="10245">MKRFNKLMYGWFYIISPLGFVIGSILWKYYLSDFPLIESVTDTLSILGIYYFFMSILWFFNMNKVERVSREMAHTPNQQHKDGMK</sequence>
<name>A0A845F1A7_9BACL</name>
<keyword evidence="1" id="KW-1133">Transmembrane helix</keyword>
<proteinExistence type="predicted"/>
<evidence type="ECO:0000313" key="3">
    <source>
        <dbReference type="Proteomes" id="UP000447833"/>
    </source>
</evidence>
<comment type="caution">
    <text evidence="2">The sequence shown here is derived from an EMBL/GenBank/DDBJ whole genome shotgun (WGS) entry which is preliminary data.</text>
</comment>
<keyword evidence="1" id="KW-0812">Transmembrane</keyword>
<feature type="transmembrane region" description="Helical" evidence="1">
    <location>
        <begin position="12"/>
        <end position="31"/>
    </location>
</feature>
<feature type="transmembrane region" description="Helical" evidence="1">
    <location>
        <begin position="43"/>
        <end position="60"/>
    </location>
</feature>
<gene>
    <name evidence="2" type="ORF">GLW07_14290</name>
</gene>
<organism evidence="2 3">
    <name type="scientific">Guptibacillus hwajinpoensis</name>
    <dbReference type="NCBI Taxonomy" id="208199"/>
    <lineage>
        <taxon>Bacteria</taxon>
        <taxon>Bacillati</taxon>
        <taxon>Bacillota</taxon>
        <taxon>Bacilli</taxon>
        <taxon>Bacillales</taxon>
        <taxon>Guptibacillaceae</taxon>
        <taxon>Guptibacillus</taxon>
    </lineage>
</organism>
<evidence type="ECO:0000256" key="1">
    <source>
        <dbReference type="SAM" id="Phobius"/>
    </source>
</evidence>
<dbReference type="Proteomes" id="UP000447833">
    <property type="component" value="Unassembled WGS sequence"/>
</dbReference>
<dbReference type="AlphaFoldDB" id="A0A845F1A7"/>
<dbReference type="EMBL" id="WMEY01000004">
    <property type="protein sequence ID" value="MYL64524.1"/>
    <property type="molecule type" value="Genomic_DNA"/>
</dbReference>
<dbReference type="RefSeq" id="WP_160919966.1">
    <property type="nucleotide sequence ID" value="NZ_WMEY01000004.1"/>
</dbReference>
<keyword evidence="1" id="KW-0472">Membrane</keyword>
<evidence type="ECO:0000313" key="2">
    <source>
        <dbReference type="EMBL" id="MYL64524.1"/>
    </source>
</evidence>
<reference evidence="2 3" key="1">
    <citation type="submission" date="2019-11" db="EMBL/GenBank/DDBJ databases">
        <title>Genome sequences of 17 halophilic strains isolated from different environments.</title>
        <authorList>
            <person name="Furrow R.E."/>
        </authorList>
    </citation>
    <scope>NUCLEOTIDE SEQUENCE [LARGE SCALE GENOMIC DNA]</scope>
    <source>
        <strain evidence="2 3">22506_14_FS</strain>
    </source>
</reference>